<feature type="transmembrane region" description="Helical" evidence="2">
    <location>
        <begin position="602"/>
        <end position="624"/>
    </location>
</feature>
<feature type="region of interest" description="Disordered" evidence="1">
    <location>
        <begin position="281"/>
        <end position="318"/>
    </location>
</feature>
<proteinExistence type="predicted"/>
<feature type="non-terminal residue" evidence="3">
    <location>
        <position position="633"/>
    </location>
</feature>
<feature type="region of interest" description="Disordered" evidence="1">
    <location>
        <begin position="390"/>
        <end position="409"/>
    </location>
</feature>
<keyword evidence="2" id="KW-0812">Transmembrane</keyword>
<dbReference type="EMBL" id="CAJNNV010032642">
    <property type="protein sequence ID" value="CAE8640593.1"/>
    <property type="molecule type" value="Genomic_DNA"/>
</dbReference>
<name>A0A813HT94_POLGL</name>
<evidence type="ECO:0000256" key="2">
    <source>
        <dbReference type="SAM" id="Phobius"/>
    </source>
</evidence>
<dbReference type="Proteomes" id="UP000654075">
    <property type="component" value="Unassembled WGS sequence"/>
</dbReference>
<feature type="compositionally biased region" description="Low complexity" evidence="1">
    <location>
        <begin position="303"/>
        <end position="317"/>
    </location>
</feature>
<gene>
    <name evidence="3" type="ORF">PGLA1383_LOCUS55410</name>
</gene>
<accession>A0A813HT94</accession>
<dbReference type="AlphaFoldDB" id="A0A813HT94"/>
<keyword evidence="4" id="KW-1185">Reference proteome</keyword>
<keyword evidence="2" id="KW-0472">Membrane</keyword>
<organism evidence="3 4">
    <name type="scientific">Polarella glacialis</name>
    <name type="common">Dinoflagellate</name>
    <dbReference type="NCBI Taxonomy" id="89957"/>
    <lineage>
        <taxon>Eukaryota</taxon>
        <taxon>Sar</taxon>
        <taxon>Alveolata</taxon>
        <taxon>Dinophyceae</taxon>
        <taxon>Suessiales</taxon>
        <taxon>Suessiaceae</taxon>
        <taxon>Polarella</taxon>
    </lineage>
</organism>
<protein>
    <submittedName>
        <fullName evidence="3">Uncharacterized protein</fullName>
    </submittedName>
</protein>
<evidence type="ECO:0000313" key="4">
    <source>
        <dbReference type="Proteomes" id="UP000654075"/>
    </source>
</evidence>
<keyword evidence="2" id="KW-1133">Transmembrane helix</keyword>
<evidence type="ECO:0000313" key="3">
    <source>
        <dbReference type="EMBL" id="CAE8640593.1"/>
    </source>
</evidence>
<sequence length="633" mass="71510">SGGTSGSSEIRFSTMSVQDAVNSDVRFTPQDITQLQHEPNQMPRMKFKELCCNHEVFTLTNAEYLVQLWNFGQEVPDQDYCKAFGTDVCGHTAWLLEENVGPETFWLMLTAMPDPLEMAPPVKGLKPVNGFLYQDDQEERKNPYSKEQWESVLVVFQINLLMCVWAFPNNRLFDLEKSDLDAFKFILGDEIAKRLPAPPLHVLMYAERTAWRKIAFLTHDGLSFKTALNRIMANSLFWIREVYEKVSSEPKGKGKKGKAAWLAKNGTADWYSEYDKAKEAKRKDKGKGKAAAATAARDRSRTPKPGAAPAAGGKSPAEWAESNAKGLQYCKNYHLRTCANGCGRSHNCPVYKKDGSICNDGKHAPVTKGQPFYLDLMTHTARKAFGIDSEYPQEELKGQPPEAEDLPPPRSMDNYSSATLHEDTIEATFIEEEKMDMVIGPSTLEEAAPQCECAPEDLCAGPLGANEEADKLRTIFDGAAPHMNPHIRKNTKEKTTCPGLPDALYGLHWLQEYGQEPWWLPPEHIPTAEGASVPDDTWDEEEWVLLKADVTKAHRRVKVRKKGWKYQVAIIKGKYWINKVGTYGTASAQLYWGRLAALMLRLLYYMFPAMDWAFVYADHFAYLIRRKWANTLA</sequence>
<evidence type="ECO:0000256" key="1">
    <source>
        <dbReference type="SAM" id="MobiDB-lite"/>
    </source>
</evidence>
<reference evidence="3" key="1">
    <citation type="submission" date="2021-02" db="EMBL/GenBank/DDBJ databases">
        <authorList>
            <person name="Dougan E. K."/>
            <person name="Rhodes N."/>
            <person name="Thang M."/>
            <person name="Chan C."/>
        </authorList>
    </citation>
    <scope>NUCLEOTIDE SEQUENCE</scope>
</reference>
<comment type="caution">
    <text evidence="3">The sequence shown here is derived from an EMBL/GenBank/DDBJ whole genome shotgun (WGS) entry which is preliminary data.</text>
</comment>